<feature type="region of interest" description="Disordered" evidence="1">
    <location>
        <begin position="31"/>
        <end position="52"/>
    </location>
</feature>
<dbReference type="GeneID" id="9592069"/>
<dbReference type="AlphaFoldDB" id="D8QFE3"/>
<protein>
    <submittedName>
        <fullName evidence="2">Expressed protein</fullName>
    </submittedName>
</protein>
<keyword evidence="3" id="KW-1185">Reference proteome</keyword>
<proteinExistence type="predicted"/>
<dbReference type="HOGENOM" id="CLU_3088572_0_0_1"/>
<dbReference type="Proteomes" id="UP000007431">
    <property type="component" value="Unassembled WGS sequence"/>
</dbReference>
<organism evidence="3">
    <name type="scientific">Schizophyllum commune (strain H4-8 / FGSC 9210)</name>
    <name type="common">Split gill fungus</name>
    <dbReference type="NCBI Taxonomy" id="578458"/>
    <lineage>
        <taxon>Eukaryota</taxon>
        <taxon>Fungi</taxon>
        <taxon>Dikarya</taxon>
        <taxon>Basidiomycota</taxon>
        <taxon>Agaricomycotina</taxon>
        <taxon>Agaricomycetes</taxon>
        <taxon>Agaricomycetidae</taxon>
        <taxon>Agaricales</taxon>
        <taxon>Schizophyllaceae</taxon>
        <taxon>Schizophyllum</taxon>
    </lineage>
</organism>
<evidence type="ECO:0000313" key="2">
    <source>
        <dbReference type="EMBL" id="EFI93396.1"/>
    </source>
</evidence>
<dbReference type="KEGG" id="scm:SCHCO_02638510"/>
<accession>D8QFE3</accession>
<evidence type="ECO:0000313" key="3">
    <source>
        <dbReference type="Proteomes" id="UP000007431"/>
    </source>
</evidence>
<dbReference type="EMBL" id="GL377311">
    <property type="protein sequence ID" value="EFI93396.1"/>
    <property type="molecule type" value="Genomic_DNA"/>
</dbReference>
<reference evidence="2 3" key="1">
    <citation type="journal article" date="2010" name="Nat. Biotechnol.">
        <title>Genome sequence of the model mushroom Schizophyllum commune.</title>
        <authorList>
            <person name="Ohm R.A."/>
            <person name="de Jong J.F."/>
            <person name="Lugones L.G."/>
            <person name="Aerts A."/>
            <person name="Kothe E."/>
            <person name="Stajich J.E."/>
            <person name="de Vries R.P."/>
            <person name="Record E."/>
            <person name="Levasseur A."/>
            <person name="Baker S.E."/>
            <person name="Bartholomew K.A."/>
            <person name="Coutinho P.M."/>
            <person name="Erdmann S."/>
            <person name="Fowler T.J."/>
            <person name="Gathman A.C."/>
            <person name="Lombard V."/>
            <person name="Henrissat B."/>
            <person name="Knabe N."/>
            <person name="Kuees U."/>
            <person name="Lilly W.W."/>
            <person name="Lindquist E."/>
            <person name="Lucas S."/>
            <person name="Magnuson J.K."/>
            <person name="Piumi F."/>
            <person name="Raudaskoski M."/>
            <person name="Salamov A."/>
            <person name="Schmutz J."/>
            <person name="Schwarze F.W.M.R."/>
            <person name="vanKuyk P.A."/>
            <person name="Horton J.S."/>
            <person name="Grigoriev I.V."/>
            <person name="Woesten H.A.B."/>
        </authorList>
    </citation>
    <scope>NUCLEOTIDE SEQUENCE [LARGE SCALE GENOMIC DNA]</scope>
    <source>
        <strain evidence="3">H4-8 / FGSC 9210</strain>
    </source>
</reference>
<dbReference type="InParanoid" id="D8QFE3"/>
<dbReference type="RefSeq" id="XP_003028299.1">
    <property type="nucleotide sequence ID" value="XM_003028253.1"/>
</dbReference>
<name>D8QFE3_SCHCM</name>
<evidence type="ECO:0000256" key="1">
    <source>
        <dbReference type="SAM" id="MobiDB-lite"/>
    </source>
</evidence>
<sequence>MKRRAERRRREEHTTISDLERGWGVALRSANGGASSGKVWGLPNDAAGVNWG</sequence>
<gene>
    <name evidence="2" type="ORF">SCHCODRAFT_12045</name>
</gene>
<dbReference type="VEuPathDB" id="FungiDB:SCHCODRAFT_02638510"/>